<keyword evidence="5" id="KW-1185">Reference proteome</keyword>
<keyword evidence="1" id="KW-0175">Coiled coil</keyword>
<sequence length="1159" mass="132529">MAKKTDDAMVAAYQQEQTEPKEVGQSCPFKGPLCLYPLRYAMVEQPIEKHPAIKPNVNTTVKPIGLRLARKGFLYYVHSKYPNRVRAQIITEEGKFAGRPYLKFPRKGTLWVVYSEIEWTKKKKKYIADNVEGMRNRFMQMINLESCTADKGSPHLLPYKHGTGLIAECEPGEINDPLEAPAKKAAQTRKRPRDTSNWFEFETDPFYWSMNKVELPGGHHLSKFSGSPPNESAFILLHDVLGVLKDLTNFHGYLSEWQETWRMDNQQKFFAADFIESLYTYDFKEAKSYIEQSSKSNQSLSKDEYKILEERKQKQDEIEEINKEIHNSIPTISHDPEEVRRGREEYYRELAKKQEQIDQLKREISKLEGQIKNIQGDNAEGTIDSFDDYVKGKDDLFSDYGGLAPRVKNSTRFQEMSTFMKENRAMLQRHDELIELIVADRTEHIPNFYEVAWYFDSEDPYQYIDYTECLYACINFICETQKGTEFAHDYFIKQFGPQTMLTLMPTADVDWVKVHNEVRKMLGLYKSIAGALTPFQDADKLSDLLKLKDFDSPLVQRIKNLPQTDQLARSVLIPAYNLEMQQQLAGELDKLKGESKTQLKSFENQFIKLMKKSNRGMHSFFFESWAKDGIDFKLASEADIQRLDTLLKQASTNHQQVKNLIKSSKALKNRQQTMTNQIDIDSIRHKRAVLREKINQSRAQQKTVVSQLSDMTDGISKPGAGAASVTLIHPDLEELRSNYNNAKQGLWQGYGHAETEIEVKKLIRPGFSLALNLLIMNVINSYFVISKLMDKPERSAMDEVLLFGTISGLAGGINSYISEVWRKGLKDSLEKSQNPLMANKLGKVTLLSGFAGGIFTFLSSLAYTIYEFENFTKASEQGNTGAKFASIAKIGGNVWSVYLSGRQMQVTGHAVIQVIMERNVSWRMALASRATVLARLNLWMIVATAIVIIGGLAYEMLNPSKLILWVKHSIWGIDNRSWDFPTTQQKLAEVVLRPRLEVKAGIQHISQATGQFSYKTTQTYLKHSLSCFGITPSRFAQVLQIHQYHPLALCIIVLVDGKWINKTDEILETADFTVLEQGLRIDYDWPTYLVKKISRTEWTIAVTPDIAVEPLDKAYQFIRYSTQGTTVTEMAENDRLTTQGQYPLIAISDDYITMGQTND</sequence>
<name>A0ABT5UE74_9GAMM</name>
<evidence type="ECO:0000259" key="3">
    <source>
        <dbReference type="Pfam" id="PF20249"/>
    </source>
</evidence>
<evidence type="ECO:0000313" key="4">
    <source>
        <dbReference type="EMBL" id="MDE1464490.1"/>
    </source>
</evidence>
<evidence type="ECO:0000256" key="1">
    <source>
        <dbReference type="SAM" id="Coils"/>
    </source>
</evidence>
<dbReference type="EMBL" id="JAPMOU010000035">
    <property type="protein sequence ID" value="MDE1464490.1"/>
    <property type="molecule type" value="Genomic_DNA"/>
</dbReference>
<organism evidence="4 5">
    <name type="scientific">Spartinivicinus poritis</name>
    <dbReference type="NCBI Taxonomy" id="2994640"/>
    <lineage>
        <taxon>Bacteria</taxon>
        <taxon>Pseudomonadati</taxon>
        <taxon>Pseudomonadota</taxon>
        <taxon>Gammaproteobacteria</taxon>
        <taxon>Oceanospirillales</taxon>
        <taxon>Zooshikellaceae</taxon>
        <taxon>Spartinivicinus</taxon>
    </lineage>
</organism>
<reference evidence="4 5" key="1">
    <citation type="submission" date="2022-11" db="EMBL/GenBank/DDBJ databases">
        <title>Spartinivicinus poritis sp. nov., isolated from scleractinian coral Porites lutea.</title>
        <authorList>
            <person name="Zhang G."/>
            <person name="Cai L."/>
            <person name="Wei Q."/>
        </authorList>
    </citation>
    <scope>NUCLEOTIDE SEQUENCE [LARGE SCALE GENOMIC DNA]</scope>
    <source>
        <strain evidence="4 5">A2-2</strain>
    </source>
</reference>
<proteinExistence type="predicted"/>
<dbReference type="InterPro" id="IPR046864">
    <property type="entry name" value="VasX_N"/>
</dbReference>
<keyword evidence="2" id="KW-0812">Transmembrane</keyword>
<protein>
    <recommendedName>
        <fullName evidence="3">Toxin VasX N-terminal region domain-containing protein</fullName>
    </recommendedName>
</protein>
<feature type="domain" description="Toxin VasX N-terminal region" evidence="3">
    <location>
        <begin position="27"/>
        <end position="147"/>
    </location>
</feature>
<accession>A0ABT5UE74</accession>
<dbReference type="CDD" id="cd20708">
    <property type="entry name" value="MIX_IV"/>
    <property type="match status" value="1"/>
</dbReference>
<gene>
    <name evidence="4" type="ORF">ORQ98_21235</name>
</gene>
<dbReference type="Pfam" id="PF20249">
    <property type="entry name" value="VasX_N"/>
    <property type="match status" value="1"/>
</dbReference>
<evidence type="ECO:0000256" key="2">
    <source>
        <dbReference type="SAM" id="Phobius"/>
    </source>
</evidence>
<keyword evidence="2" id="KW-1133">Transmembrane helix</keyword>
<feature type="coiled-coil region" evidence="1">
    <location>
        <begin position="343"/>
        <end position="377"/>
    </location>
</feature>
<dbReference type="Proteomes" id="UP001528823">
    <property type="component" value="Unassembled WGS sequence"/>
</dbReference>
<feature type="transmembrane region" description="Helical" evidence="2">
    <location>
        <begin position="769"/>
        <end position="788"/>
    </location>
</feature>
<comment type="caution">
    <text evidence="4">The sequence shown here is derived from an EMBL/GenBank/DDBJ whole genome shotgun (WGS) entry which is preliminary data.</text>
</comment>
<dbReference type="RefSeq" id="WP_274690815.1">
    <property type="nucleotide sequence ID" value="NZ_JAPMOU010000035.1"/>
</dbReference>
<keyword evidence="2" id="KW-0472">Membrane</keyword>
<feature type="transmembrane region" description="Helical" evidence="2">
    <location>
        <begin position="932"/>
        <end position="954"/>
    </location>
</feature>
<feature type="transmembrane region" description="Helical" evidence="2">
    <location>
        <begin position="844"/>
        <end position="866"/>
    </location>
</feature>
<evidence type="ECO:0000313" key="5">
    <source>
        <dbReference type="Proteomes" id="UP001528823"/>
    </source>
</evidence>
<feature type="transmembrane region" description="Helical" evidence="2">
    <location>
        <begin position="800"/>
        <end position="817"/>
    </location>
</feature>